<evidence type="ECO:0000256" key="5">
    <source>
        <dbReference type="ARBA" id="ARBA00023136"/>
    </source>
</evidence>
<evidence type="ECO:0000256" key="6">
    <source>
        <dbReference type="SAM" id="MobiDB-lite"/>
    </source>
</evidence>
<feature type="domain" description="Major facilitator superfamily (MFS) profile" evidence="8">
    <location>
        <begin position="17"/>
        <end position="419"/>
    </location>
</feature>
<dbReference type="Gene3D" id="1.20.1250.20">
    <property type="entry name" value="MFS general substrate transporter like domains"/>
    <property type="match status" value="2"/>
</dbReference>
<keyword evidence="2" id="KW-0813">Transport</keyword>
<evidence type="ECO:0000256" key="3">
    <source>
        <dbReference type="ARBA" id="ARBA00022692"/>
    </source>
</evidence>
<protein>
    <submittedName>
        <fullName evidence="9">Multidrug transporter</fullName>
    </submittedName>
</protein>
<keyword evidence="4 7" id="KW-1133">Transmembrane helix</keyword>
<evidence type="ECO:0000259" key="8">
    <source>
        <dbReference type="PROSITE" id="PS50850"/>
    </source>
</evidence>
<feature type="transmembrane region" description="Helical" evidence="7">
    <location>
        <begin position="390"/>
        <end position="413"/>
    </location>
</feature>
<evidence type="ECO:0000256" key="7">
    <source>
        <dbReference type="SAM" id="Phobius"/>
    </source>
</evidence>
<feature type="transmembrane region" description="Helical" evidence="7">
    <location>
        <begin position="82"/>
        <end position="100"/>
    </location>
</feature>
<feature type="transmembrane region" description="Helical" evidence="7">
    <location>
        <begin position="271"/>
        <end position="291"/>
    </location>
</feature>
<feature type="transmembrane region" description="Helical" evidence="7">
    <location>
        <begin position="179"/>
        <end position="200"/>
    </location>
</feature>
<dbReference type="Proteomes" id="UP000076490">
    <property type="component" value="Unassembled WGS sequence"/>
</dbReference>
<keyword evidence="5 7" id="KW-0472">Membrane</keyword>
<dbReference type="GO" id="GO:0005886">
    <property type="term" value="C:plasma membrane"/>
    <property type="evidence" value="ECO:0007669"/>
    <property type="project" value="UniProtKB-SubCell"/>
</dbReference>
<feature type="transmembrane region" description="Helical" evidence="7">
    <location>
        <begin position="303"/>
        <end position="333"/>
    </location>
</feature>
<feature type="transmembrane region" description="Helical" evidence="7">
    <location>
        <begin position="20"/>
        <end position="43"/>
    </location>
</feature>
<dbReference type="GO" id="GO:0022857">
    <property type="term" value="F:transmembrane transporter activity"/>
    <property type="evidence" value="ECO:0007669"/>
    <property type="project" value="InterPro"/>
</dbReference>
<sequence>MNWLKEWKKKVSGFSRNVRLFILANILIQIGMGVFAVMYNLYIKALGMPETVNGSIISMTALATAIILIPAGLLSDRFGRKWLLIGGSAFTMLTLFYRSVETAESTLVAAAFVTGLTMAFVQVSGVPFLAENSTASERVHLFSLYFSLVTVAGVIGSLGGGVIADVLEKSFGLFEVEAIRWSLLAGSAVFTAGILPLFFLSGGKKSEQPQVTADRIPDPPEPGEPDEASLSRNVRLIFHLGLANLLIGLGSGLVIPYLNLYFANRFGASNAYIGLILSLGSAMTAVAMMIGPALVKRVGKVKALIFFQLTSIPFLFLTAYTMSLGLASLGFLMRQALMNAGNPIQSAISMEIVHDKYKGLANSVNQTVFQVGWAAMGPVSAGLVVAYGSYWGYAWAFTITGVLYMISSIYYYMVFGRRKLAGE</sequence>
<feature type="transmembrane region" description="Helical" evidence="7">
    <location>
        <begin position="106"/>
        <end position="130"/>
    </location>
</feature>
<comment type="caution">
    <text evidence="9">The sequence shown here is derived from an EMBL/GenBank/DDBJ whole genome shotgun (WGS) entry which is preliminary data.</text>
</comment>
<dbReference type="InterPro" id="IPR036259">
    <property type="entry name" value="MFS_trans_sf"/>
</dbReference>
<dbReference type="SUPFAM" id="SSF103473">
    <property type="entry name" value="MFS general substrate transporter"/>
    <property type="match status" value="1"/>
</dbReference>
<reference evidence="9 10" key="1">
    <citation type="submission" date="2016-01" db="EMBL/GenBank/DDBJ databases">
        <title>Whole genome sequencing of Bhargavaea cecembensis T14.</title>
        <authorList>
            <person name="Hong K.W."/>
        </authorList>
    </citation>
    <scope>NUCLEOTIDE SEQUENCE [LARGE SCALE GENOMIC DNA]</scope>
    <source>
        <strain evidence="9 10">T14</strain>
    </source>
</reference>
<gene>
    <name evidence="9" type="ORF">AV656_14415</name>
</gene>
<evidence type="ECO:0000313" key="10">
    <source>
        <dbReference type="Proteomes" id="UP000076490"/>
    </source>
</evidence>
<name>A0A165GIM3_9BACL</name>
<dbReference type="AlphaFoldDB" id="A0A165GIM3"/>
<accession>A0A165GIM3</accession>
<dbReference type="PROSITE" id="PS50850">
    <property type="entry name" value="MFS"/>
    <property type="match status" value="1"/>
</dbReference>
<comment type="subcellular location">
    <subcellularLocation>
        <location evidence="1">Cell membrane</location>
        <topology evidence="1">Multi-pass membrane protein</topology>
    </subcellularLocation>
</comment>
<feature type="region of interest" description="Disordered" evidence="6">
    <location>
        <begin position="209"/>
        <end position="228"/>
    </location>
</feature>
<organism evidence="9 10">
    <name type="scientific">Bhargavaea cecembensis</name>
    <dbReference type="NCBI Taxonomy" id="394098"/>
    <lineage>
        <taxon>Bacteria</taxon>
        <taxon>Bacillati</taxon>
        <taxon>Bacillota</taxon>
        <taxon>Bacilli</taxon>
        <taxon>Bacillales</taxon>
        <taxon>Caryophanaceae</taxon>
        <taxon>Bhargavaea</taxon>
    </lineage>
</organism>
<dbReference type="PROSITE" id="PS00216">
    <property type="entry name" value="SUGAR_TRANSPORT_1"/>
    <property type="match status" value="1"/>
</dbReference>
<dbReference type="InterPro" id="IPR020846">
    <property type="entry name" value="MFS_dom"/>
</dbReference>
<evidence type="ECO:0000313" key="9">
    <source>
        <dbReference type="EMBL" id="KZE36524.1"/>
    </source>
</evidence>
<keyword evidence="3 7" id="KW-0812">Transmembrane</keyword>
<dbReference type="PANTHER" id="PTHR23520:SF5">
    <property type="entry name" value="TRANSPORTER, PUTATIVE (AFU_ORTHOLOGUE AFUA_3G04000)-RELATED"/>
    <property type="match status" value="1"/>
</dbReference>
<dbReference type="Pfam" id="PF07690">
    <property type="entry name" value="MFS_1"/>
    <property type="match status" value="2"/>
</dbReference>
<feature type="transmembrane region" description="Helical" evidence="7">
    <location>
        <begin position="142"/>
        <end position="167"/>
    </location>
</feature>
<proteinExistence type="predicted"/>
<dbReference type="PANTHER" id="PTHR23520">
    <property type="entry name" value="TRANSPORTER, PUTATIVE (AFU_ORTHOLOGUE AFUA_3G04000)-RELATED"/>
    <property type="match status" value="1"/>
</dbReference>
<dbReference type="InterPro" id="IPR005829">
    <property type="entry name" value="Sugar_transporter_CS"/>
</dbReference>
<feature type="transmembrane region" description="Helical" evidence="7">
    <location>
        <begin position="236"/>
        <end position="259"/>
    </location>
</feature>
<evidence type="ECO:0000256" key="2">
    <source>
        <dbReference type="ARBA" id="ARBA00022448"/>
    </source>
</evidence>
<evidence type="ECO:0000256" key="1">
    <source>
        <dbReference type="ARBA" id="ARBA00004651"/>
    </source>
</evidence>
<feature type="transmembrane region" description="Helical" evidence="7">
    <location>
        <begin position="55"/>
        <end position="75"/>
    </location>
</feature>
<dbReference type="EMBL" id="LQNT01000013">
    <property type="protein sequence ID" value="KZE36524.1"/>
    <property type="molecule type" value="Genomic_DNA"/>
</dbReference>
<dbReference type="InterPro" id="IPR011701">
    <property type="entry name" value="MFS"/>
</dbReference>
<evidence type="ECO:0000256" key="4">
    <source>
        <dbReference type="ARBA" id="ARBA00022989"/>
    </source>
</evidence>